<organism evidence="2 3">
    <name type="scientific">Acetobacter aceti</name>
    <dbReference type="NCBI Taxonomy" id="435"/>
    <lineage>
        <taxon>Bacteria</taxon>
        <taxon>Pseudomonadati</taxon>
        <taxon>Pseudomonadota</taxon>
        <taxon>Alphaproteobacteria</taxon>
        <taxon>Acetobacterales</taxon>
        <taxon>Acetobacteraceae</taxon>
        <taxon>Acetobacter</taxon>
        <taxon>Acetobacter subgen. Acetobacter</taxon>
    </lineage>
</organism>
<dbReference type="AlphaFoldDB" id="A0A6S6PHR7"/>
<proteinExistence type="predicted"/>
<evidence type="ECO:0000313" key="2">
    <source>
        <dbReference type="EMBL" id="BCI66839.1"/>
    </source>
</evidence>
<keyword evidence="1" id="KW-1133">Transmembrane helix</keyword>
<reference evidence="2 3" key="1">
    <citation type="submission" date="2020-07" db="EMBL/GenBank/DDBJ databases">
        <title>Complete Genome Sequence of an acetic acid bacterium, Acetobacter aceti JCM20276.</title>
        <authorList>
            <person name="Hirose Y."/>
            <person name="Mihara H."/>
        </authorList>
    </citation>
    <scope>NUCLEOTIDE SEQUENCE [LARGE SCALE GENOMIC DNA]</scope>
    <source>
        <strain evidence="2 3">JCM20276</strain>
    </source>
</reference>
<name>A0A6S6PHR7_ACEAC</name>
<keyword evidence="1" id="KW-0472">Membrane</keyword>
<evidence type="ECO:0000313" key="3">
    <source>
        <dbReference type="Proteomes" id="UP000515220"/>
    </source>
</evidence>
<accession>A0A6S6PHR7</accession>
<protein>
    <submittedName>
        <fullName evidence="2">Uncharacterized protein</fullName>
    </submittedName>
</protein>
<evidence type="ECO:0000256" key="1">
    <source>
        <dbReference type="SAM" id="Phobius"/>
    </source>
</evidence>
<feature type="transmembrane region" description="Helical" evidence="1">
    <location>
        <begin position="30"/>
        <end position="52"/>
    </location>
</feature>
<dbReference type="Proteomes" id="UP000515220">
    <property type="component" value="Chromosome"/>
</dbReference>
<dbReference type="EMBL" id="AP023326">
    <property type="protein sequence ID" value="BCI66839.1"/>
    <property type="molecule type" value="Genomic_DNA"/>
</dbReference>
<gene>
    <name evidence="2" type="ORF">AAJCM20276_14630</name>
</gene>
<keyword evidence="1" id="KW-0812">Transmembrane</keyword>
<dbReference type="RefSeq" id="WP_180952781.1">
    <property type="nucleotide sequence ID" value="NZ_AP023326.1"/>
</dbReference>
<sequence length="55" mass="6044">MNDTMKQEKPDVSVSPLSGIVRLRRKTARLCATCAMGAWVVLGAVPFLIMLIELI</sequence>